<dbReference type="InterPro" id="IPR049712">
    <property type="entry name" value="Poly_export"/>
</dbReference>
<dbReference type="InterPro" id="IPR003715">
    <property type="entry name" value="Poly_export_N"/>
</dbReference>
<keyword evidence="1" id="KW-0732">Signal</keyword>
<dbReference type="Pfam" id="PF02563">
    <property type="entry name" value="Poly_export"/>
    <property type="match status" value="1"/>
</dbReference>
<dbReference type="EMBL" id="JBHULN010000016">
    <property type="protein sequence ID" value="MFD2573301.1"/>
    <property type="molecule type" value="Genomic_DNA"/>
</dbReference>
<protein>
    <submittedName>
        <fullName evidence="5">Polysaccharide biosynthesis/export family protein</fullName>
    </submittedName>
</protein>
<comment type="caution">
    <text evidence="5">The sequence shown here is derived from an EMBL/GenBank/DDBJ whole genome shotgun (WGS) entry which is preliminary data.</text>
</comment>
<dbReference type="PROSITE" id="PS51257">
    <property type="entry name" value="PROKAR_LIPOPROTEIN"/>
    <property type="match status" value="1"/>
</dbReference>
<feature type="transmembrane region" description="Helical" evidence="2">
    <location>
        <begin position="256"/>
        <end position="275"/>
    </location>
</feature>
<dbReference type="Pfam" id="PF10531">
    <property type="entry name" value="SLBB"/>
    <property type="match status" value="1"/>
</dbReference>
<reference evidence="6" key="1">
    <citation type="journal article" date="2019" name="Int. J. Syst. Evol. Microbiol.">
        <title>The Global Catalogue of Microorganisms (GCM) 10K type strain sequencing project: providing services to taxonomists for standard genome sequencing and annotation.</title>
        <authorList>
            <consortium name="The Broad Institute Genomics Platform"/>
            <consortium name="The Broad Institute Genome Sequencing Center for Infectious Disease"/>
            <person name="Wu L."/>
            <person name="Ma J."/>
        </authorList>
    </citation>
    <scope>NUCLEOTIDE SEQUENCE [LARGE SCALE GENOMIC DNA]</scope>
    <source>
        <strain evidence="6">KCTC 42805</strain>
    </source>
</reference>
<dbReference type="RefSeq" id="WP_381525897.1">
    <property type="nucleotide sequence ID" value="NZ_JBHULN010000016.1"/>
</dbReference>
<dbReference type="PANTHER" id="PTHR33619:SF3">
    <property type="entry name" value="POLYSACCHARIDE EXPORT PROTEIN GFCE-RELATED"/>
    <property type="match status" value="1"/>
</dbReference>
<evidence type="ECO:0000259" key="3">
    <source>
        <dbReference type="Pfam" id="PF02563"/>
    </source>
</evidence>
<feature type="domain" description="Soluble ligand binding" evidence="4">
    <location>
        <begin position="161"/>
        <end position="210"/>
    </location>
</feature>
<keyword evidence="2" id="KW-1133">Transmembrane helix</keyword>
<dbReference type="PANTHER" id="PTHR33619">
    <property type="entry name" value="POLYSACCHARIDE EXPORT PROTEIN GFCE-RELATED"/>
    <property type="match status" value="1"/>
</dbReference>
<sequence length="276" mass="30359">MSKLTQSKNSSRYWLKLLGFQAVVALFCSCVSTKSVTYFQGNKNIDTARYSTLKPIEPVMSTIQPGDILAIVVASTSEESNRLFNFPNTSTVNTTVFPGSTSQGQQPLGYIVDASGNVTLPIAGKIKLVGLTIKDANALVKEKLSEYVKDPGVSIRQLNHKVTVLGEVNRPGVFNLLSDQTSILELVGMAGDLTIYGRRDNVVLIRTTNNKREVVRLNFTSRDLLNSPYFFAQNNDVLYVEPRNGKLTATDRTVQLLPIFLGVTSTLLVLVNLLIR</sequence>
<name>A0ABW5M9U1_9BACT</name>
<organism evidence="5 6">
    <name type="scientific">Spirosoma soli</name>
    <dbReference type="NCBI Taxonomy" id="1770529"/>
    <lineage>
        <taxon>Bacteria</taxon>
        <taxon>Pseudomonadati</taxon>
        <taxon>Bacteroidota</taxon>
        <taxon>Cytophagia</taxon>
        <taxon>Cytophagales</taxon>
        <taxon>Cytophagaceae</taxon>
        <taxon>Spirosoma</taxon>
    </lineage>
</organism>
<evidence type="ECO:0000313" key="6">
    <source>
        <dbReference type="Proteomes" id="UP001597469"/>
    </source>
</evidence>
<keyword evidence="2" id="KW-0472">Membrane</keyword>
<evidence type="ECO:0000256" key="2">
    <source>
        <dbReference type="SAM" id="Phobius"/>
    </source>
</evidence>
<evidence type="ECO:0000256" key="1">
    <source>
        <dbReference type="ARBA" id="ARBA00022729"/>
    </source>
</evidence>
<keyword evidence="6" id="KW-1185">Reference proteome</keyword>
<keyword evidence="2" id="KW-0812">Transmembrane</keyword>
<dbReference type="Proteomes" id="UP001597469">
    <property type="component" value="Unassembled WGS sequence"/>
</dbReference>
<feature type="domain" description="Polysaccharide export protein N-terminal" evidence="3">
    <location>
        <begin position="62"/>
        <end position="156"/>
    </location>
</feature>
<proteinExistence type="predicted"/>
<dbReference type="Gene3D" id="3.30.1950.10">
    <property type="entry name" value="wza like domain"/>
    <property type="match status" value="1"/>
</dbReference>
<dbReference type="InterPro" id="IPR019554">
    <property type="entry name" value="Soluble_ligand-bd"/>
</dbReference>
<gene>
    <name evidence="5" type="ORF">ACFSUS_21850</name>
</gene>
<evidence type="ECO:0000259" key="4">
    <source>
        <dbReference type="Pfam" id="PF10531"/>
    </source>
</evidence>
<evidence type="ECO:0000313" key="5">
    <source>
        <dbReference type="EMBL" id="MFD2573301.1"/>
    </source>
</evidence>
<accession>A0ABW5M9U1</accession>